<dbReference type="PROSITE" id="PS00237">
    <property type="entry name" value="G_PROTEIN_RECEP_F1_1"/>
    <property type="match status" value="1"/>
</dbReference>
<evidence type="ECO:0000259" key="13">
    <source>
        <dbReference type="PROSITE" id="PS50262"/>
    </source>
</evidence>
<evidence type="ECO:0000313" key="14">
    <source>
        <dbReference type="Ensembl" id="ENSCCNP00000000344.1"/>
    </source>
</evidence>
<evidence type="ECO:0000256" key="12">
    <source>
        <dbReference type="RuleBase" id="RU363047"/>
    </source>
</evidence>
<keyword evidence="4 11" id="KW-0812">Transmembrane</keyword>
<dbReference type="PRINTS" id="PR00237">
    <property type="entry name" value="GPCRRHODOPSN"/>
</dbReference>
<sequence length="311" mass="34648">MGIRNHSTVAVFLLSGLTEQPELQQPLFCLFLGIYIVTVVGNLGMIAIIRLNSQLHTPMYYFLTSLSLLDFCYSSVITPKMLAWFLCRDKSISYSGCMTQLFFFCIFVISECYMLAAMAYDRYVAICSPLLYNVIMSPQVCLLLVTAVFSVGFIDAIVHGGCILRLSFCGSNIIKHYFCDIVPIIKLSCSNTYIDELLIFVIGGFNMVTTSLTIIISYGFILTSILCIHSKEGKSKAFSTCSSHLTAVLVFYGSLMSVYLTPASSTSPIQDKVTSVFYTTVIPMLNPLIYSLRNKEVKNALMKLLKRKISS</sequence>
<accession>A0A8C0VZ16</accession>
<dbReference type="CDD" id="cd15406">
    <property type="entry name" value="7tmA_OR8D-like"/>
    <property type="match status" value="1"/>
</dbReference>
<dbReference type="Ensembl" id="ENSCCNT00000000445.1">
    <property type="protein sequence ID" value="ENSCCNP00000000344.1"/>
    <property type="gene ID" value="ENSCCNG00000000405.1"/>
</dbReference>
<reference evidence="14" key="1">
    <citation type="submission" date="2023-09" db="UniProtKB">
        <authorList>
            <consortium name="Ensembl"/>
        </authorList>
    </citation>
    <scope>IDENTIFICATION</scope>
</reference>
<comment type="subcellular location">
    <subcellularLocation>
        <location evidence="1 12">Cell membrane</location>
        <topology evidence="1 12">Multi-pass membrane protein</topology>
    </subcellularLocation>
</comment>
<keyword evidence="10 11" id="KW-0807">Transducer</keyword>
<keyword evidence="3 12" id="KW-0716">Sensory transduction</keyword>
<keyword evidence="8 12" id="KW-0472">Membrane</keyword>
<dbReference type="InterPro" id="IPR000725">
    <property type="entry name" value="Olfact_rcpt"/>
</dbReference>
<dbReference type="GO" id="GO:0004984">
    <property type="term" value="F:olfactory receptor activity"/>
    <property type="evidence" value="ECO:0007669"/>
    <property type="project" value="InterPro"/>
</dbReference>
<evidence type="ECO:0000256" key="3">
    <source>
        <dbReference type="ARBA" id="ARBA00022606"/>
    </source>
</evidence>
<dbReference type="PANTHER" id="PTHR48018">
    <property type="entry name" value="OLFACTORY RECEPTOR"/>
    <property type="match status" value="1"/>
</dbReference>
<evidence type="ECO:0000256" key="9">
    <source>
        <dbReference type="ARBA" id="ARBA00023170"/>
    </source>
</evidence>
<evidence type="ECO:0000256" key="8">
    <source>
        <dbReference type="ARBA" id="ARBA00023136"/>
    </source>
</evidence>
<feature type="transmembrane region" description="Helical" evidence="12">
    <location>
        <begin position="98"/>
        <end position="118"/>
    </location>
</feature>
<feature type="transmembrane region" description="Helical" evidence="12">
    <location>
        <begin position="237"/>
        <end position="255"/>
    </location>
</feature>
<feature type="transmembrane region" description="Helical" evidence="12">
    <location>
        <begin position="130"/>
        <end position="154"/>
    </location>
</feature>
<dbReference type="FunFam" id="1.20.1070.10:FF:000004">
    <property type="entry name" value="Olfactory receptor"/>
    <property type="match status" value="1"/>
</dbReference>
<dbReference type="AlphaFoldDB" id="A0A8C0VZ16"/>
<dbReference type="InterPro" id="IPR017452">
    <property type="entry name" value="GPCR_Rhodpsn_7TM"/>
</dbReference>
<feature type="transmembrane region" description="Helical" evidence="12">
    <location>
        <begin position="197"/>
        <end position="225"/>
    </location>
</feature>
<feature type="transmembrane region" description="Helical" evidence="12">
    <location>
        <begin position="28"/>
        <end position="48"/>
    </location>
</feature>
<name>A0A8C0VZ16_CASCN</name>
<dbReference type="GO" id="GO:0004930">
    <property type="term" value="F:G protein-coupled receptor activity"/>
    <property type="evidence" value="ECO:0007669"/>
    <property type="project" value="UniProtKB-KW"/>
</dbReference>
<gene>
    <name evidence="14 15" type="primary">LOC109675456</name>
</gene>
<evidence type="ECO:0000256" key="1">
    <source>
        <dbReference type="ARBA" id="ARBA00004651"/>
    </source>
</evidence>
<proteinExistence type="inferred from homology"/>
<dbReference type="PRINTS" id="PR00245">
    <property type="entry name" value="OLFACTORYR"/>
</dbReference>
<dbReference type="KEGG" id="ccan:109675456"/>
<feature type="domain" description="G-protein coupled receptors family 1 profile" evidence="13">
    <location>
        <begin position="41"/>
        <end position="290"/>
    </location>
</feature>
<evidence type="ECO:0000256" key="5">
    <source>
        <dbReference type="ARBA" id="ARBA00022725"/>
    </source>
</evidence>
<evidence type="ECO:0000256" key="4">
    <source>
        <dbReference type="ARBA" id="ARBA00022692"/>
    </source>
</evidence>
<dbReference type="PROSITE" id="PS50262">
    <property type="entry name" value="G_PROTEIN_RECEP_F1_2"/>
    <property type="match status" value="1"/>
</dbReference>
<keyword evidence="2 12" id="KW-1003">Cell membrane</keyword>
<reference evidence="15" key="2">
    <citation type="submission" date="2025-04" db="UniProtKB">
        <authorList>
            <consortium name="RefSeq"/>
        </authorList>
    </citation>
    <scope>IDENTIFICATION</scope>
    <source>
        <tissue evidence="15">Leukocyte</tissue>
    </source>
</reference>
<evidence type="ECO:0000256" key="11">
    <source>
        <dbReference type="RuleBase" id="RU000688"/>
    </source>
</evidence>
<evidence type="ECO:0000256" key="10">
    <source>
        <dbReference type="ARBA" id="ARBA00023224"/>
    </source>
</evidence>
<dbReference type="RefSeq" id="XP_020007744.1">
    <property type="nucleotide sequence ID" value="XM_020152155.1"/>
</dbReference>
<keyword evidence="5 12" id="KW-0552">Olfaction</keyword>
<feature type="transmembrane region" description="Helical" evidence="12">
    <location>
        <begin position="275"/>
        <end position="292"/>
    </location>
</feature>
<dbReference type="CTD" id="338662"/>
<keyword evidence="6 12" id="KW-1133">Transmembrane helix</keyword>
<dbReference type="InterPro" id="IPR000276">
    <property type="entry name" value="GPCR_Rhodpsn"/>
</dbReference>
<comment type="similarity">
    <text evidence="11">Belongs to the G-protein coupled receptor 1 family.</text>
</comment>
<evidence type="ECO:0000256" key="7">
    <source>
        <dbReference type="ARBA" id="ARBA00023040"/>
    </source>
</evidence>
<protein>
    <recommendedName>
        <fullName evidence="12">Olfactory receptor</fullName>
    </recommendedName>
</protein>
<organism evidence="14">
    <name type="scientific">Castor canadensis</name>
    <name type="common">American beaver</name>
    <dbReference type="NCBI Taxonomy" id="51338"/>
    <lineage>
        <taxon>Eukaryota</taxon>
        <taxon>Metazoa</taxon>
        <taxon>Chordata</taxon>
        <taxon>Craniata</taxon>
        <taxon>Vertebrata</taxon>
        <taxon>Euteleostomi</taxon>
        <taxon>Mammalia</taxon>
        <taxon>Eutheria</taxon>
        <taxon>Euarchontoglires</taxon>
        <taxon>Glires</taxon>
        <taxon>Rodentia</taxon>
        <taxon>Castorimorpha</taxon>
        <taxon>Castoridae</taxon>
        <taxon>Castor</taxon>
    </lineage>
</organism>
<evidence type="ECO:0000256" key="6">
    <source>
        <dbReference type="ARBA" id="ARBA00022989"/>
    </source>
</evidence>
<dbReference type="GO" id="GO:0005886">
    <property type="term" value="C:plasma membrane"/>
    <property type="evidence" value="ECO:0007669"/>
    <property type="project" value="UniProtKB-SubCell"/>
</dbReference>
<evidence type="ECO:0000256" key="2">
    <source>
        <dbReference type="ARBA" id="ARBA00022475"/>
    </source>
</evidence>
<dbReference type="SUPFAM" id="SSF81321">
    <property type="entry name" value="Family A G protein-coupled receptor-like"/>
    <property type="match status" value="1"/>
</dbReference>
<keyword evidence="9 11" id="KW-0675">Receptor</keyword>
<dbReference type="Gene3D" id="1.20.1070.10">
    <property type="entry name" value="Rhodopsin 7-helix transmembrane proteins"/>
    <property type="match status" value="1"/>
</dbReference>
<keyword evidence="7 11" id="KW-0297">G-protein coupled receptor</keyword>
<evidence type="ECO:0000313" key="15">
    <source>
        <dbReference type="RefSeq" id="XP_020007744.1"/>
    </source>
</evidence>
<feature type="transmembrane region" description="Helical" evidence="12">
    <location>
        <begin position="60"/>
        <end position="78"/>
    </location>
</feature>
<dbReference type="Pfam" id="PF13853">
    <property type="entry name" value="7tm_4"/>
    <property type="match status" value="1"/>
</dbReference>
<dbReference type="OrthoDB" id="9444602at2759"/>